<name>A0A2H3JD74_WOLCO</name>
<dbReference type="AlphaFoldDB" id="A0A2H3JD74"/>
<evidence type="ECO:0000313" key="2">
    <source>
        <dbReference type="Proteomes" id="UP000218811"/>
    </source>
</evidence>
<accession>A0A2H3JD74</accession>
<reference evidence="1 2" key="1">
    <citation type="journal article" date="2012" name="Science">
        <title>The Paleozoic origin of enzymatic lignin decomposition reconstructed from 31 fungal genomes.</title>
        <authorList>
            <person name="Floudas D."/>
            <person name="Binder M."/>
            <person name="Riley R."/>
            <person name="Barry K."/>
            <person name="Blanchette R.A."/>
            <person name="Henrissat B."/>
            <person name="Martinez A.T."/>
            <person name="Otillar R."/>
            <person name="Spatafora J.W."/>
            <person name="Yadav J.S."/>
            <person name="Aerts A."/>
            <person name="Benoit I."/>
            <person name="Boyd A."/>
            <person name="Carlson A."/>
            <person name="Copeland A."/>
            <person name="Coutinho P.M."/>
            <person name="de Vries R.P."/>
            <person name="Ferreira P."/>
            <person name="Findley K."/>
            <person name="Foster B."/>
            <person name="Gaskell J."/>
            <person name="Glotzer D."/>
            <person name="Gorecki P."/>
            <person name="Heitman J."/>
            <person name="Hesse C."/>
            <person name="Hori C."/>
            <person name="Igarashi K."/>
            <person name="Jurgens J.A."/>
            <person name="Kallen N."/>
            <person name="Kersten P."/>
            <person name="Kohler A."/>
            <person name="Kuees U."/>
            <person name="Kumar T.K.A."/>
            <person name="Kuo A."/>
            <person name="LaButti K."/>
            <person name="Larrondo L.F."/>
            <person name="Lindquist E."/>
            <person name="Ling A."/>
            <person name="Lombard V."/>
            <person name="Lucas S."/>
            <person name="Lundell T."/>
            <person name="Martin R."/>
            <person name="McLaughlin D.J."/>
            <person name="Morgenstern I."/>
            <person name="Morin E."/>
            <person name="Murat C."/>
            <person name="Nagy L.G."/>
            <person name="Nolan M."/>
            <person name="Ohm R.A."/>
            <person name="Patyshakuliyeva A."/>
            <person name="Rokas A."/>
            <person name="Ruiz-Duenas F.J."/>
            <person name="Sabat G."/>
            <person name="Salamov A."/>
            <person name="Samejima M."/>
            <person name="Schmutz J."/>
            <person name="Slot J.C."/>
            <person name="St John F."/>
            <person name="Stenlid J."/>
            <person name="Sun H."/>
            <person name="Sun S."/>
            <person name="Syed K."/>
            <person name="Tsang A."/>
            <person name="Wiebenga A."/>
            <person name="Young D."/>
            <person name="Pisabarro A."/>
            <person name="Eastwood D.C."/>
            <person name="Martin F."/>
            <person name="Cullen D."/>
            <person name="Grigoriev I.V."/>
            <person name="Hibbett D.S."/>
        </authorList>
    </citation>
    <scope>NUCLEOTIDE SEQUENCE [LARGE SCALE GENOMIC DNA]</scope>
    <source>
        <strain evidence="1 2">MD-104</strain>
    </source>
</reference>
<evidence type="ECO:0000313" key="1">
    <source>
        <dbReference type="EMBL" id="PCH39831.1"/>
    </source>
</evidence>
<keyword evidence="2" id="KW-1185">Reference proteome</keyword>
<protein>
    <submittedName>
        <fullName evidence="1">Uncharacterized protein</fullName>
    </submittedName>
</protein>
<organism evidence="1 2">
    <name type="scientific">Wolfiporia cocos (strain MD-104)</name>
    <name type="common">Brown rot fungus</name>
    <dbReference type="NCBI Taxonomy" id="742152"/>
    <lineage>
        <taxon>Eukaryota</taxon>
        <taxon>Fungi</taxon>
        <taxon>Dikarya</taxon>
        <taxon>Basidiomycota</taxon>
        <taxon>Agaricomycotina</taxon>
        <taxon>Agaricomycetes</taxon>
        <taxon>Polyporales</taxon>
        <taxon>Phaeolaceae</taxon>
        <taxon>Wolfiporia</taxon>
    </lineage>
</organism>
<dbReference type="Proteomes" id="UP000218811">
    <property type="component" value="Unassembled WGS sequence"/>
</dbReference>
<proteinExistence type="predicted"/>
<dbReference type="EMBL" id="KB468053">
    <property type="protein sequence ID" value="PCH39831.1"/>
    <property type="molecule type" value="Genomic_DNA"/>
</dbReference>
<sequence>MVVGLREHSVALLRAAGFRQRRAGAVGIGLRSRGSSARPAVPSRSHLIDDGIVR</sequence>
<gene>
    <name evidence="1" type="ORF">WOLCODRAFT_23657</name>
</gene>